<proteinExistence type="predicted"/>
<organism evidence="2 3">
    <name type="scientific">Leucobacter iarius</name>
    <dbReference type="NCBI Taxonomy" id="333963"/>
    <lineage>
        <taxon>Bacteria</taxon>
        <taxon>Bacillati</taxon>
        <taxon>Actinomycetota</taxon>
        <taxon>Actinomycetes</taxon>
        <taxon>Micrococcales</taxon>
        <taxon>Microbacteriaceae</taxon>
        <taxon>Leucobacter</taxon>
    </lineage>
</organism>
<dbReference type="InterPro" id="IPR025311">
    <property type="entry name" value="DUF4166"/>
</dbReference>
<accession>A0ABN2LFZ4</accession>
<dbReference type="Proteomes" id="UP001500851">
    <property type="component" value="Unassembled WGS sequence"/>
</dbReference>
<evidence type="ECO:0000313" key="3">
    <source>
        <dbReference type="Proteomes" id="UP001500851"/>
    </source>
</evidence>
<feature type="domain" description="DUF4166" evidence="1">
    <location>
        <begin position="13"/>
        <end position="198"/>
    </location>
</feature>
<dbReference type="EMBL" id="BAAAOB010000001">
    <property type="protein sequence ID" value="GAA1787332.1"/>
    <property type="molecule type" value="Genomic_DNA"/>
</dbReference>
<keyword evidence="3" id="KW-1185">Reference proteome</keyword>
<reference evidence="2 3" key="1">
    <citation type="journal article" date="2019" name="Int. J. Syst. Evol. Microbiol.">
        <title>The Global Catalogue of Microorganisms (GCM) 10K type strain sequencing project: providing services to taxonomists for standard genome sequencing and annotation.</title>
        <authorList>
            <consortium name="The Broad Institute Genomics Platform"/>
            <consortium name="The Broad Institute Genome Sequencing Center for Infectious Disease"/>
            <person name="Wu L."/>
            <person name="Ma J."/>
        </authorList>
    </citation>
    <scope>NUCLEOTIDE SEQUENCE [LARGE SCALE GENOMIC DNA]</scope>
    <source>
        <strain evidence="2 3">JCM 14736</strain>
    </source>
</reference>
<gene>
    <name evidence="2" type="ORF">GCM10009768_15360</name>
</gene>
<protein>
    <recommendedName>
        <fullName evidence="1">DUF4166 domain-containing protein</fullName>
    </recommendedName>
</protein>
<name>A0ABN2LFZ4_9MICO</name>
<evidence type="ECO:0000259" key="1">
    <source>
        <dbReference type="Pfam" id="PF13761"/>
    </source>
</evidence>
<comment type="caution">
    <text evidence="2">The sequence shown here is derived from an EMBL/GenBank/DDBJ whole genome shotgun (WGS) entry which is preliminary data.</text>
</comment>
<evidence type="ECO:0000313" key="2">
    <source>
        <dbReference type="EMBL" id="GAA1787332.1"/>
    </source>
</evidence>
<dbReference type="Pfam" id="PF13761">
    <property type="entry name" value="DUF4166"/>
    <property type="match status" value="1"/>
</dbReference>
<sequence>MFLRALGPDAERLHPAVASYVSGPPEPGLVGIGAGVFEVAGSRYGRWNLLARLVVGPEVLLTARERDVPFEVVNRPARRGDGRIELRAERFFLFSTGTQGFTDVLRATGEPGILHDLLGPKRRVELRLRCEPDPAGNLRMRSERSWLRLWRFRIPLPAVLTVSVDLEDGYDAAAERQTIRALVRNPILGTVLEYRGSFTYRYAAD</sequence>